<dbReference type="Proteomes" id="UP000190675">
    <property type="component" value="Chromosome I"/>
</dbReference>
<dbReference type="Gene3D" id="3.50.50.60">
    <property type="entry name" value="FAD/NAD(P)-binding domain"/>
    <property type="match status" value="1"/>
</dbReference>
<protein>
    <recommendedName>
        <fullName evidence="8">Aminoacetone oxidase family FAD-binding enzyme</fullName>
    </recommendedName>
</protein>
<dbReference type="SUPFAM" id="SSF160996">
    <property type="entry name" value="HI0933 insert domain-like"/>
    <property type="match status" value="1"/>
</dbReference>
<comment type="cofactor">
    <cofactor evidence="1">
        <name>FAD</name>
        <dbReference type="ChEBI" id="CHEBI:57692"/>
    </cofactor>
</comment>
<dbReference type="InterPro" id="IPR023166">
    <property type="entry name" value="BaiN-like_dom_sf"/>
</dbReference>
<feature type="domain" description="RsdA/BaiN/AoA(So)-like insert" evidence="5">
    <location>
        <begin position="196"/>
        <end position="345"/>
    </location>
</feature>
<evidence type="ECO:0000313" key="6">
    <source>
        <dbReference type="EMBL" id="SHG88221.1"/>
    </source>
</evidence>
<keyword evidence="2" id="KW-0285">Flavoprotein</keyword>
<dbReference type="SUPFAM" id="SSF51905">
    <property type="entry name" value="FAD/NAD(P)-binding domain"/>
    <property type="match status" value="1"/>
</dbReference>
<evidence type="ECO:0000256" key="3">
    <source>
        <dbReference type="ARBA" id="ARBA00022827"/>
    </source>
</evidence>
<dbReference type="Gene3D" id="1.10.8.260">
    <property type="entry name" value="HI0933 insert domain-like"/>
    <property type="match status" value="1"/>
</dbReference>
<evidence type="ECO:0000313" key="7">
    <source>
        <dbReference type="Proteomes" id="UP000190675"/>
    </source>
</evidence>
<gene>
    <name evidence="6" type="ORF">SAMN05444169_4622</name>
</gene>
<evidence type="ECO:0000259" key="4">
    <source>
        <dbReference type="Pfam" id="PF03486"/>
    </source>
</evidence>
<dbReference type="InterPro" id="IPR057661">
    <property type="entry name" value="RsdA/BaiN/AoA(So)_Rossmann"/>
</dbReference>
<sequence length="400" mass="42586">MTHARHLQPDFHDVIILGAGAAGLMCAAGAGQRGRSVLLLEQSRHPGEKIRISGGGRCNFTNLHAGPANFLSDNPRFCTSALSGYTQRDFIALVERYGIAWHEKTRGQLFCDGSSQQIVDMLLEECRKAHAELRLGVRISAVSKGGDGFVVVTDQGEFRCGALVVATGGPSIPKMGASGFGYKIAEQFGLKIVPPRAALVPLTFDAALLAQFGDLAGVSVEAIVSCGKTRFDEALLFTHRGLSGPAILQISSYWREGEDIVVDMAPGIDALTGLKQLRGGHPRQEMATALAGLVPKRLARAIADRVGGPERIADFSDMLLGKLAAAITQWRVRPVGTEGYRTAEVTLGGVDTVGLSSKTLEARAVPGLYFIGEVVDVTGWLGGFNFQWAWSSGYAAGRHV</sequence>
<dbReference type="PANTHER" id="PTHR42887">
    <property type="entry name" value="OS12G0638800 PROTEIN"/>
    <property type="match status" value="1"/>
</dbReference>
<dbReference type="InterPro" id="IPR004792">
    <property type="entry name" value="BaiN-like"/>
</dbReference>
<evidence type="ECO:0000256" key="2">
    <source>
        <dbReference type="ARBA" id="ARBA00022630"/>
    </source>
</evidence>
<evidence type="ECO:0008006" key="8">
    <source>
        <dbReference type="Google" id="ProtNLM"/>
    </source>
</evidence>
<proteinExistence type="predicted"/>
<dbReference type="NCBIfam" id="TIGR00275">
    <property type="entry name" value="aminoacetone oxidase family FAD-binding enzyme"/>
    <property type="match status" value="1"/>
</dbReference>
<dbReference type="AlphaFoldDB" id="A0A1M5NFD1"/>
<dbReference type="Gene3D" id="2.40.30.10">
    <property type="entry name" value="Translation factors"/>
    <property type="match status" value="1"/>
</dbReference>
<accession>A0A1M5NFD1</accession>
<dbReference type="InterPro" id="IPR055178">
    <property type="entry name" value="RsdA/BaiN/AoA(So)-like_dom"/>
</dbReference>
<dbReference type="RefSeq" id="WP_172899940.1">
    <property type="nucleotide sequence ID" value="NZ_LT670818.1"/>
</dbReference>
<dbReference type="Pfam" id="PF22780">
    <property type="entry name" value="HI0933_like_1st"/>
    <property type="match status" value="1"/>
</dbReference>
<dbReference type="EMBL" id="LT670818">
    <property type="protein sequence ID" value="SHG88221.1"/>
    <property type="molecule type" value="Genomic_DNA"/>
</dbReference>
<organism evidence="6 7">
    <name type="scientific">Bradyrhizobium erythrophlei</name>
    <dbReference type="NCBI Taxonomy" id="1437360"/>
    <lineage>
        <taxon>Bacteria</taxon>
        <taxon>Pseudomonadati</taxon>
        <taxon>Pseudomonadota</taxon>
        <taxon>Alphaproteobacteria</taxon>
        <taxon>Hyphomicrobiales</taxon>
        <taxon>Nitrobacteraceae</taxon>
        <taxon>Bradyrhizobium</taxon>
    </lineage>
</organism>
<name>A0A1M5NFD1_9BRAD</name>
<keyword evidence="3" id="KW-0274">FAD</keyword>
<dbReference type="PRINTS" id="PR00411">
    <property type="entry name" value="PNDRDTASEI"/>
</dbReference>
<dbReference type="PANTHER" id="PTHR42887:SF2">
    <property type="entry name" value="OS12G0638800 PROTEIN"/>
    <property type="match status" value="1"/>
</dbReference>
<evidence type="ECO:0000259" key="5">
    <source>
        <dbReference type="Pfam" id="PF22780"/>
    </source>
</evidence>
<feature type="domain" description="RsdA/BaiN/AoA(So)-like Rossmann fold-like" evidence="4">
    <location>
        <begin position="12"/>
        <end position="398"/>
    </location>
</feature>
<evidence type="ECO:0000256" key="1">
    <source>
        <dbReference type="ARBA" id="ARBA00001974"/>
    </source>
</evidence>
<reference evidence="6 7" key="1">
    <citation type="submission" date="2016-11" db="EMBL/GenBank/DDBJ databases">
        <authorList>
            <person name="Jaros S."/>
            <person name="Januszkiewicz K."/>
            <person name="Wedrychowicz H."/>
        </authorList>
    </citation>
    <scope>NUCLEOTIDE SEQUENCE [LARGE SCALE GENOMIC DNA]</scope>
    <source>
        <strain evidence="6 7">GAS242</strain>
    </source>
</reference>
<dbReference type="PRINTS" id="PR00368">
    <property type="entry name" value="FADPNR"/>
</dbReference>
<dbReference type="InterPro" id="IPR036188">
    <property type="entry name" value="FAD/NAD-bd_sf"/>
</dbReference>
<dbReference type="Pfam" id="PF03486">
    <property type="entry name" value="HI0933_like"/>
    <property type="match status" value="1"/>
</dbReference>